<feature type="compositionally biased region" description="Pro residues" evidence="1">
    <location>
        <begin position="1"/>
        <end position="11"/>
    </location>
</feature>
<accession>A0A6S7B9Z1</accession>
<organism evidence="2 3">
    <name type="scientific">Achromobacter pestifer</name>
    <dbReference type="NCBI Taxonomy" id="1353889"/>
    <lineage>
        <taxon>Bacteria</taxon>
        <taxon>Pseudomonadati</taxon>
        <taxon>Pseudomonadota</taxon>
        <taxon>Betaproteobacteria</taxon>
        <taxon>Burkholderiales</taxon>
        <taxon>Alcaligenaceae</taxon>
        <taxon>Achromobacter</taxon>
    </lineage>
</organism>
<proteinExistence type="predicted"/>
<dbReference type="AlphaFoldDB" id="A0A6S7B9Z1"/>
<sequence>MEGTPSTPPSPAAVRLQPTQPGAVVAGGARGVDKPEGIRREPQAYEDDEGEVRSERSGPQSLTRAPPATTAPGVSRTTTVTITTTTANNNNNNNNNNTPQAARTPIATTLALNSLSSSSRFTATLSIAASFTCP</sequence>
<evidence type="ECO:0000313" key="3">
    <source>
        <dbReference type="Proteomes" id="UP000494108"/>
    </source>
</evidence>
<keyword evidence="3" id="KW-1185">Reference proteome</keyword>
<evidence type="ECO:0000313" key="2">
    <source>
        <dbReference type="EMBL" id="CAB3704841.1"/>
    </source>
</evidence>
<name>A0A6S7B9Z1_9BURK</name>
<protein>
    <submittedName>
        <fullName evidence="2">Uncharacterized protein</fullName>
    </submittedName>
</protein>
<feature type="compositionally biased region" description="Basic and acidic residues" evidence="1">
    <location>
        <begin position="31"/>
        <end position="43"/>
    </location>
</feature>
<dbReference type="EMBL" id="CADIJX010000012">
    <property type="protein sequence ID" value="CAB3704841.1"/>
    <property type="molecule type" value="Genomic_DNA"/>
</dbReference>
<evidence type="ECO:0000256" key="1">
    <source>
        <dbReference type="SAM" id="MobiDB-lite"/>
    </source>
</evidence>
<feature type="region of interest" description="Disordered" evidence="1">
    <location>
        <begin position="1"/>
        <end position="77"/>
    </location>
</feature>
<dbReference type="Proteomes" id="UP000494108">
    <property type="component" value="Unassembled WGS sequence"/>
</dbReference>
<gene>
    <name evidence="2" type="ORF">LMG3431_05634</name>
</gene>
<reference evidence="2 3" key="1">
    <citation type="submission" date="2020-04" db="EMBL/GenBank/DDBJ databases">
        <authorList>
            <person name="De Canck E."/>
        </authorList>
    </citation>
    <scope>NUCLEOTIDE SEQUENCE [LARGE SCALE GENOMIC DNA]</scope>
    <source>
        <strain evidence="2 3">LMG 3431</strain>
    </source>
</reference>